<name>A0A127QKA1_9BURK</name>
<sequence>MEIRQAVAADYPKIVALQMANRPEQLSAAEQQQGFIVSQLDETQLDAINRALGVMVAMDGEQLAGFLCMVPTSMQPRHPVVEAMLATFPNQQFNGKPLDQQRVFVYGPVCIGREWRGQGLLQKMFAAIKSHARTDYDVGAAFIDKRNPHSFAAHVKGLKMTALHPFECNSQTYELVVFATADNT</sequence>
<dbReference type="OrthoDB" id="5109343at2"/>
<dbReference type="SUPFAM" id="SSF55729">
    <property type="entry name" value="Acyl-CoA N-acyltransferases (Nat)"/>
    <property type="match status" value="1"/>
</dbReference>
<keyword evidence="2" id="KW-1185">Reference proteome</keyword>
<protein>
    <recommendedName>
        <fullName evidence="3">N-acetyltransferase domain-containing protein</fullName>
    </recommendedName>
</protein>
<dbReference type="RefSeq" id="WP_061533532.1">
    <property type="nucleotide sequence ID" value="NZ_CP013233.1"/>
</dbReference>
<dbReference type="InterPro" id="IPR016181">
    <property type="entry name" value="Acyl_CoA_acyltransferase"/>
</dbReference>
<accession>A0A127QKA1</accession>
<reference evidence="1 2" key="1">
    <citation type="submission" date="2015-11" db="EMBL/GenBank/DDBJ databases">
        <title>Exploring the genomic traits of fungus-feeding bacterial genus Collimonas.</title>
        <authorList>
            <person name="Song C."/>
            <person name="Schmidt R."/>
            <person name="de Jager V."/>
            <person name="Krzyzanowska D."/>
            <person name="Jongedijk E."/>
            <person name="Cankar K."/>
            <person name="Beekwilder J."/>
            <person name="van Veen A."/>
            <person name="de Boer W."/>
            <person name="van Veen J.A."/>
            <person name="Garbeva P."/>
        </authorList>
    </citation>
    <scope>NUCLEOTIDE SEQUENCE [LARGE SCALE GENOMIC DNA]</scope>
    <source>
        <strain evidence="1 2">Ter282</strain>
    </source>
</reference>
<proteinExistence type="predicted"/>
<evidence type="ECO:0008006" key="3">
    <source>
        <dbReference type="Google" id="ProtNLM"/>
    </source>
</evidence>
<dbReference type="AlphaFoldDB" id="A0A127QKA1"/>
<evidence type="ECO:0000313" key="1">
    <source>
        <dbReference type="EMBL" id="AMP10205.1"/>
    </source>
</evidence>
<gene>
    <name evidence="1" type="ORF">CAter282_2459</name>
</gene>
<dbReference type="PATRIC" id="fig|279058.17.peg.2689"/>
<dbReference type="Gene3D" id="3.40.630.30">
    <property type="match status" value="1"/>
</dbReference>
<dbReference type="Proteomes" id="UP000071778">
    <property type="component" value="Chromosome"/>
</dbReference>
<organism evidence="1 2">
    <name type="scientific">Collimonas arenae</name>
    <dbReference type="NCBI Taxonomy" id="279058"/>
    <lineage>
        <taxon>Bacteria</taxon>
        <taxon>Pseudomonadati</taxon>
        <taxon>Pseudomonadota</taxon>
        <taxon>Betaproteobacteria</taxon>
        <taxon>Burkholderiales</taxon>
        <taxon>Oxalobacteraceae</taxon>
        <taxon>Collimonas</taxon>
    </lineage>
</organism>
<evidence type="ECO:0000313" key="2">
    <source>
        <dbReference type="Proteomes" id="UP000071778"/>
    </source>
</evidence>
<dbReference type="EMBL" id="CP013235">
    <property type="protein sequence ID" value="AMP10205.1"/>
    <property type="molecule type" value="Genomic_DNA"/>
</dbReference>